<dbReference type="PANTHER" id="PTHR46642">
    <property type="entry name" value="DUAL SPECIFICITY PHOSPHATASE, SUBGROUP, CATALYTIC DOMAIN"/>
    <property type="match status" value="1"/>
</dbReference>
<gene>
    <name evidence="2" type="ORF">HYC85_000562</name>
</gene>
<dbReference type="InterPro" id="IPR052832">
    <property type="entry name" value="Starch-Glucan_Phosphatase"/>
</dbReference>
<organism evidence="2 3">
    <name type="scientific">Camellia sinensis</name>
    <name type="common">Tea plant</name>
    <name type="synonym">Thea sinensis</name>
    <dbReference type="NCBI Taxonomy" id="4442"/>
    <lineage>
        <taxon>Eukaryota</taxon>
        <taxon>Viridiplantae</taxon>
        <taxon>Streptophyta</taxon>
        <taxon>Embryophyta</taxon>
        <taxon>Tracheophyta</taxon>
        <taxon>Spermatophyta</taxon>
        <taxon>Magnoliopsida</taxon>
        <taxon>eudicotyledons</taxon>
        <taxon>Gunneridae</taxon>
        <taxon>Pentapetalae</taxon>
        <taxon>asterids</taxon>
        <taxon>Ericales</taxon>
        <taxon>Theaceae</taxon>
        <taxon>Camellia</taxon>
    </lineage>
</organism>
<reference evidence="2 3" key="2">
    <citation type="submission" date="2020-07" db="EMBL/GenBank/DDBJ databases">
        <title>Genome assembly of wild tea tree DASZ reveals pedigree and selection history of tea varieties.</title>
        <authorList>
            <person name="Zhang W."/>
        </authorList>
    </citation>
    <scope>NUCLEOTIDE SEQUENCE [LARGE SCALE GENOMIC DNA]</scope>
    <source>
        <strain evidence="3">cv. G240</strain>
        <tissue evidence="2">Leaf</tissue>
    </source>
</reference>
<dbReference type="AlphaFoldDB" id="A0A7J7I2V8"/>
<accession>A0A7J7I2V8</accession>
<evidence type="ECO:0000313" key="2">
    <source>
        <dbReference type="EMBL" id="KAF5959353.1"/>
    </source>
</evidence>
<dbReference type="Gene3D" id="2.60.40.10">
    <property type="entry name" value="Immunoglobulins"/>
    <property type="match status" value="1"/>
</dbReference>
<keyword evidence="3" id="KW-1185">Reference proteome</keyword>
<dbReference type="InterPro" id="IPR013783">
    <property type="entry name" value="Ig-like_fold"/>
</dbReference>
<proteinExistence type="predicted"/>
<protein>
    <recommendedName>
        <fullName evidence="1">AMP-activated protein kinase glycogen-binding domain-containing protein</fullName>
    </recommendedName>
</protein>
<name>A0A7J7I2V8_CAMSI</name>
<evidence type="ECO:0000259" key="1">
    <source>
        <dbReference type="Pfam" id="PF16561"/>
    </source>
</evidence>
<evidence type="ECO:0000313" key="3">
    <source>
        <dbReference type="Proteomes" id="UP000593564"/>
    </source>
</evidence>
<dbReference type="InterPro" id="IPR032640">
    <property type="entry name" value="AMPK1_CBM"/>
</dbReference>
<dbReference type="Pfam" id="PF16561">
    <property type="entry name" value="AMPK1_CBM"/>
    <property type="match status" value="1"/>
</dbReference>
<dbReference type="GO" id="GO:0019203">
    <property type="term" value="F:carbohydrate phosphatase activity"/>
    <property type="evidence" value="ECO:0007669"/>
    <property type="project" value="TreeGrafter"/>
</dbReference>
<dbReference type="CDD" id="cd02859">
    <property type="entry name" value="E_set_AMPKbeta_like_N"/>
    <property type="match status" value="1"/>
</dbReference>
<dbReference type="PANTHER" id="PTHR46642:SF3">
    <property type="entry name" value="PHOSPHOGLUCAN PHOSPHATASE DSP4, CHLOROPLASTIC"/>
    <property type="match status" value="1"/>
</dbReference>
<sequence length="151" mass="17071">MLAYMFWVQGYKLSEGNSVLLSKRPSFPKLDAIKSATADILTGLRKKLVTLTWKGGDCSTVEVSGLDIGWGQEGCYEYKYIVDGEWTYNSSELVTPVNKDGHVNNYVQVSDDDPNSITAALQKRFMGDNCNLMKDERLKIRKFLEAFPQEE</sequence>
<dbReference type="InterPro" id="IPR014756">
    <property type="entry name" value="Ig_E-set"/>
</dbReference>
<dbReference type="GO" id="GO:0009507">
    <property type="term" value="C:chloroplast"/>
    <property type="evidence" value="ECO:0007669"/>
    <property type="project" value="TreeGrafter"/>
</dbReference>
<reference evidence="3" key="1">
    <citation type="journal article" date="2020" name="Nat. Commun.">
        <title>Genome assembly of wild tea tree DASZ reveals pedigree and selection history of tea varieties.</title>
        <authorList>
            <person name="Zhang W."/>
            <person name="Zhang Y."/>
            <person name="Qiu H."/>
            <person name="Guo Y."/>
            <person name="Wan H."/>
            <person name="Zhang X."/>
            <person name="Scossa F."/>
            <person name="Alseekh S."/>
            <person name="Zhang Q."/>
            <person name="Wang P."/>
            <person name="Xu L."/>
            <person name="Schmidt M.H."/>
            <person name="Jia X."/>
            <person name="Li D."/>
            <person name="Zhu A."/>
            <person name="Guo F."/>
            <person name="Chen W."/>
            <person name="Ni D."/>
            <person name="Usadel B."/>
            <person name="Fernie A.R."/>
            <person name="Wen W."/>
        </authorList>
    </citation>
    <scope>NUCLEOTIDE SEQUENCE [LARGE SCALE GENOMIC DNA]</scope>
    <source>
        <strain evidence="3">cv. G240</strain>
    </source>
</reference>
<dbReference type="EMBL" id="JACBKZ010000001">
    <property type="protein sequence ID" value="KAF5959353.1"/>
    <property type="molecule type" value="Genomic_DNA"/>
</dbReference>
<dbReference type="GO" id="GO:2001070">
    <property type="term" value="F:starch binding"/>
    <property type="evidence" value="ECO:0007669"/>
    <property type="project" value="TreeGrafter"/>
</dbReference>
<comment type="caution">
    <text evidence="2">The sequence shown here is derived from an EMBL/GenBank/DDBJ whole genome shotgun (WGS) entry which is preliminary data.</text>
</comment>
<dbReference type="SUPFAM" id="SSF81296">
    <property type="entry name" value="E set domains"/>
    <property type="match status" value="1"/>
</dbReference>
<dbReference type="GO" id="GO:0005983">
    <property type="term" value="P:starch catabolic process"/>
    <property type="evidence" value="ECO:0007669"/>
    <property type="project" value="TreeGrafter"/>
</dbReference>
<feature type="domain" description="AMP-activated protein kinase glycogen-binding" evidence="1">
    <location>
        <begin position="72"/>
        <end position="113"/>
    </location>
</feature>
<dbReference type="Proteomes" id="UP000593564">
    <property type="component" value="Unassembled WGS sequence"/>
</dbReference>